<dbReference type="CDD" id="cd08023">
    <property type="entry name" value="GH16_laminarinase_like"/>
    <property type="match status" value="1"/>
</dbReference>
<feature type="domain" description="GH16" evidence="2">
    <location>
        <begin position="53"/>
        <end position="287"/>
    </location>
</feature>
<dbReference type="InterPro" id="IPR000757">
    <property type="entry name" value="Beta-glucanase-like"/>
</dbReference>
<dbReference type="Proteomes" id="UP000477849">
    <property type="component" value="Unassembled WGS sequence"/>
</dbReference>
<dbReference type="RefSeq" id="WP_163901399.1">
    <property type="nucleotide sequence ID" value="NZ_CP048427.1"/>
</dbReference>
<evidence type="ECO:0000256" key="1">
    <source>
        <dbReference type="ARBA" id="ARBA00006865"/>
    </source>
</evidence>
<dbReference type="GO" id="GO:0004553">
    <property type="term" value="F:hydrolase activity, hydrolyzing O-glycosyl compounds"/>
    <property type="evidence" value="ECO:0007669"/>
    <property type="project" value="InterPro"/>
</dbReference>
<dbReference type="Gene3D" id="2.60.120.200">
    <property type="match status" value="1"/>
</dbReference>
<comment type="similarity">
    <text evidence="1">Belongs to the glycosyl hydrolase 16 family.</text>
</comment>
<protein>
    <submittedName>
        <fullName evidence="3">Glycoside hydrolase family 16 protein</fullName>
    </submittedName>
</protein>
<accession>A0A6M1S7D6</accession>
<dbReference type="AlphaFoldDB" id="A0A6M1S7D6"/>
<dbReference type="EMBL" id="JAAKZH010000010">
    <property type="protein sequence ID" value="NGO66271.1"/>
    <property type="molecule type" value="Genomic_DNA"/>
</dbReference>
<dbReference type="InterPro" id="IPR013320">
    <property type="entry name" value="ConA-like_dom_sf"/>
</dbReference>
<dbReference type="SUPFAM" id="SSF49899">
    <property type="entry name" value="Concanavalin A-like lectins/glucanases"/>
    <property type="match status" value="1"/>
</dbReference>
<sequence>MSYFEQRYASFRCGFGLRGGSGGWVAGLALAAFLLVPATHAEEAASGDSGDGIDLTAMTLSFSEEFDDLDVSEWGPGTRWIAHTPWSGDFGGARFAAPKEGFPFTTDEGVLRIEASSDAEGDWRSGMLASVDTKGNGFAQQYGYFEIRARLPLGSGVWPAFWLIGRDRSKATAEIDVLEFYGDKPEAYSSVVHVWHKGGEHYSKGKRIEVFKDADPTEFHTYGVKIDPVFIRMYFDGRLVWKTETQPEHRQPMYMLINLALVEEGVRALPPDPSYMYVDYARAYTLD</sequence>
<evidence type="ECO:0000313" key="4">
    <source>
        <dbReference type="Proteomes" id="UP000477849"/>
    </source>
</evidence>
<comment type="caution">
    <text evidence="3">The sequence shown here is derived from an EMBL/GenBank/DDBJ whole genome shotgun (WGS) entry which is preliminary data.</text>
</comment>
<evidence type="ECO:0000313" key="3">
    <source>
        <dbReference type="EMBL" id="NGO66271.1"/>
    </source>
</evidence>
<name>A0A6M1S7D6_9HYPH</name>
<dbReference type="InterPro" id="IPR050546">
    <property type="entry name" value="Glycosyl_Hydrlase_16"/>
</dbReference>
<dbReference type="PANTHER" id="PTHR10963">
    <property type="entry name" value="GLYCOSYL HYDROLASE-RELATED"/>
    <property type="match status" value="1"/>
</dbReference>
<evidence type="ECO:0000259" key="2">
    <source>
        <dbReference type="PROSITE" id="PS51762"/>
    </source>
</evidence>
<reference evidence="3 4" key="1">
    <citation type="submission" date="2020-02" db="EMBL/GenBank/DDBJ databases">
        <title>Genome sequence of the type strain CCBAU10050 of Rhizobium daejeonense.</title>
        <authorList>
            <person name="Gao J."/>
            <person name="Sun J."/>
        </authorList>
    </citation>
    <scope>NUCLEOTIDE SEQUENCE [LARGE SCALE GENOMIC DNA]</scope>
    <source>
        <strain evidence="3 4">CCBAU10050</strain>
    </source>
</reference>
<dbReference type="GO" id="GO:0005975">
    <property type="term" value="P:carbohydrate metabolic process"/>
    <property type="evidence" value="ECO:0007669"/>
    <property type="project" value="InterPro"/>
</dbReference>
<dbReference type="PANTHER" id="PTHR10963:SF55">
    <property type="entry name" value="GLYCOSIDE HYDROLASE FAMILY 16 PROTEIN"/>
    <property type="match status" value="1"/>
</dbReference>
<organism evidence="3 4">
    <name type="scientific">Rhizobium daejeonense</name>
    <dbReference type="NCBI Taxonomy" id="240521"/>
    <lineage>
        <taxon>Bacteria</taxon>
        <taxon>Pseudomonadati</taxon>
        <taxon>Pseudomonadota</taxon>
        <taxon>Alphaproteobacteria</taxon>
        <taxon>Hyphomicrobiales</taxon>
        <taxon>Rhizobiaceae</taxon>
        <taxon>Rhizobium/Agrobacterium group</taxon>
        <taxon>Rhizobium</taxon>
    </lineage>
</organism>
<dbReference type="PROSITE" id="PS51762">
    <property type="entry name" value="GH16_2"/>
    <property type="match status" value="1"/>
</dbReference>
<proteinExistence type="inferred from homology"/>
<dbReference type="Pfam" id="PF00722">
    <property type="entry name" value="Glyco_hydro_16"/>
    <property type="match status" value="1"/>
</dbReference>
<keyword evidence="4" id="KW-1185">Reference proteome</keyword>
<keyword evidence="3" id="KW-0378">Hydrolase</keyword>
<gene>
    <name evidence="3" type="ORF">G6N76_21645</name>
</gene>